<dbReference type="Proteomes" id="UP000612362">
    <property type="component" value="Unassembled WGS sequence"/>
</dbReference>
<dbReference type="GO" id="GO:0005975">
    <property type="term" value="P:carbohydrate metabolic process"/>
    <property type="evidence" value="ECO:0007669"/>
    <property type="project" value="UniProtKB-UniRule"/>
</dbReference>
<evidence type="ECO:0000256" key="1">
    <source>
        <dbReference type="ARBA" id="ARBA00000832"/>
    </source>
</evidence>
<dbReference type="InterPro" id="IPR005900">
    <property type="entry name" value="6-phosphogluconolactonase_DevB"/>
</dbReference>
<comment type="caution">
    <text evidence="10">The sequence shown here is derived from an EMBL/GenBank/DDBJ whole genome shotgun (WGS) entry which is preliminary data.</text>
</comment>
<dbReference type="UniPathway" id="UPA00115">
    <property type="reaction ID" value="UER00409"/>
</dbReference>
<comment type="similarity">
    <text evidence="4 8">Belongs to the glucosamine/galactosamine-6-phosphate isomerase family. 6-phosphogluconolactonase subfamily.</text>
</comment>
<accession>A0A8J3I024</accession>
<dbReference type="FunFam" id="3.40.50.1360:FF:000005">
    <property type="entry name" value="6-phosphogluconolactonase"/>
    <property type="match status" value="1"/>
</dbReference>
<evidence type="ECO:0000256" key="3">
    <source>
        <dbReference type="ARBA" id="ARBA00004961"/>
    </source>
</evidence>
<comment type="pathway">
    <text evidence="3 8">Carbohydrate degradation; pentose phosphate pathway; D-ribulose 5-phosphate from D-glucose 6-phosphate (oxidative stage): step 2/3.</text>
</comment>
<name>A0A8J3I024_9CHLR</name>
<comment type="catalytic activity">
    <reaction evidence="1 8">
        <text>6-phospho-D-glucono-1,5-lactone + H2O = 6-phospho-D-gluconate + H(+)</text>
        <dbReference type="Rhea" id="RHEA:12556"/>
        <dbReference type="ChEBI" id="CHEBI:15377"/>
        <dbReference type="ChEBI" id="CHEBI:15378"/>
        <dbReference type="ChEBI" id="CHEBI:57955"/>
        <dbReference type="ChEBI" id="CHEBI:58759"/>
        <dbReference type="EC" id="3.1.1.31"/>
    </reaction>
</comment>
<organism evidence="10 11">
    <name type="scientific">Ktedonospora formicarum</name>
    <dbReference type="NCBI Taxonomy" id="2778364"/>
    <lineage>
        <taxon>Bacteria</taxon>
        <taxon>Bacillati</taxon>
        <taxon>Chloroflexota</taxon>
        <taxon>Ktedonobacteria</taxon>
        <taxon>Ktedonobacterales</taxon>
        <taxon>Ktedonobacteraceae</taxon>
        <taxon>Ktedonospora</taxon>
    </lineage>
</organism>
<evidence type="ECO:0000256" key="6">
    <source>
        <dbReference type="ARBA" id="ARBA00020337"/>
    </source>
</evidence>
<dbReference type="NCBIfam" id="TIGR01198">
    <property type="entry name" value="pgl"/>
    <property type="match status" value="1"/>
</dbReference>
<evidence type="ECO:0000256" key="4">
    <source>
        <dbReference type="ARBA" id="ARBA00010662"/>
    </source>
</evidence>
<evidence type="ECO:0000313" key="10">
    <source>
        <dbReference type="EMBL" id="GHO45136.1"/>
    </source>
</evidence>
<dbReference type="PANTHER" id="PTHR11054:SF0">
    <property type="entry name" value="6-PHOSPHOGLUCONOLACTONASE"/>
    <property type="match status" value="1"/>
</dbReference>
<evidence type="ECO:0000256" key="5">
    <source>
        <dbReference type="ARBA" id="ARBA00013198"/>
    </source>
</evidence>
<keyword evidence="11" id="KW-1185">Reference proteome</keyword>
<dbReference type="InterPro" id="IPR039104">
    <property type="entry name" value="6PGL"/>
</dbReference>
<dbReference type="Gene3D" id="3.40.50.1360">
    <property type="match status" value="1"/>
</dbReference>
<dbReference type="AlphaFoldDB" id="A0A8J3I024"/>
<gene>
    <name evidence="8" type="primary">pgl</name>
    <name evidence="10" type="ORF">KSX_32990</name>
</gene>
<dbReference type="InterPro" id="IPR037171">
    <property type="entry name" value="NagB/RpiA_transferase-like"/>
</dbReference>
<dbReference type="SUPFAM" id="SSF100950">
    <property type="entry name" value="NagB/RpiA/CoA transferase-like"/>
    <property type="match status" value="1"/>
</dbReference>
<dbReference type="RefSeq" id="WP_220194486.1">
    <property type="nucleotide sequence ID" value="NZ_BNJF01000001.1"/>
</dbReference>
<feature type="domain" description="Glucosamine/galactosamine-6-phosphate isomerase" evidence="9">
    <location>
        <begin position="12"/>
        <end position="234"/>
    </location>
</feature>
<dbReference type="GO" id="GO:0017057">
    <property type="term" value="F:6-phosphogluconolactonase activity"/>
    <property type="evidence" value="ECO:0007669"/>
    <property type="project" value="UniProtKB-UniRule"/>
</dbReference>
<proteinExistence type="inferred from homology"/>
<dbReference type="EMBL" id="BNJF01000001">
    <property type="protein sequence ID" value="GHO45136.1"/>
    <property type="molecule type" value="Genomic_DNA"/>
</dbReference>
<dbReference type="PANTHER" id="PTHR11054">
    <property type="entry name" value="6-PHOSPHOGLUCONOLACTONASE"/>
    <property type="match status" value="1"/>
</dbReference>
<evidence type="ECO:0000256" key="8">
    <source>
        <dbReference type="RuleBase" id="RU365095"/>
    </source>
</evidence>
<keyword evidence="7 8" id="KW-0378">Hydrolase</keyword>
<evidence type="ECO:0000256" key="2">
    <source>
        <dbReference type="ARBA" id="ARBA00002681"/>
    </source>
</evidence>
<dbReference type="Pfam" id="PF01182">
    <property type="entry name" value="Glucosamine_iso"/>
    <property type="match status" value="1"/>
</dbReference>
<reference evidence="10" key="1">
    <citation type="submission" date="2020-10" db="EMBL/GenBank/DDBJ databases">
        <title>Taxonomic study of unclassified bacteria belonging to the class Ktedonobacteria.</title>
        <authorList>
            <person name="Yabe S."/>
            <person name="Wang C.M."/>
            <person name="Zheng Y."/>
            <person name="Sakai Y."/>
            <person name="Cavaletti L."/>
            <person name="Monciardini P."/>
            <person name="Donadio S."/>
        </authorList>
    </citation>
    <scope>NUCLEOTIDE SEQUENCE</scope>
    <source>
        <strain evidence="10">SOSP1-1</strain>
    </source>
</reference>
<dbReference type="EC" id="3.1.1.31" evidence="5 8"/>
<dbReference type="CDD" id="cd01400">
    <property type="entry name" value="6PGL"/>
    <property type="match status" value="1"/>
</dbReference>
<evidence type="ECO:0000256" key="7">
    <source>
        <dbReference type="ARBA" id="ARBA00022801"/>
    </source>
</evidence>
<dbReference type="InterPro" id="IPR006148">
    <property type="entry name" value="Glc/Gal-6P_isomerase"/>
</dbReference>
<evidence type="ECO:0000313" key="11">
    <source>
        <dbReference type="Proteomes" id="UP000612362"/>
    </source>
</evidence>
<evidence type="ECO:0000259" key="9">
    <source>
        <dbReference type="Pfam" id="PF01182"/>
    </source>
</evidence>
<sequence length="248" mass="27625">MQNRHISSYSSLENLSQAAARYVIQVAQEAIADHGRFTFSLSGGNTPKALYNLLASEPYTSQIDWNLVELFWSDERCVPPDSADSCYKMALDTLISKIPVPANQVHRMLAEQDNRDAASQAYTDEMHRVFKTSDVPEFDLILLGMGPEAHTASLFPHQPSLKENERLVMPVSVPKPPPARLTFTPPVLTAARHVLFLVTGQDKAEAVKEVIEGQHNPEEYPAQLVRPTQGEVTWLFDTAAASKLTHKF</sequence>
<comment type="function">
    <text evidence="2 8">Hydrolysis of 6-phosphogluconolactone to 6-phosphogluconate.</text>
</comment>
<dbReference type="GO" id="GO:0006098">
    <property type="term" value="P:pentose-phosphate shunt"/>
    <property type="evidence" value="ECO:0007669"/>
    <property type="project" value="UniProtKB-UniPathway"/>
</dbReference>
<protein>
    <recommendedName>
        <fullName evidence="6 8">6-phosphogluconolactonase</fullName>
        <shortName evidence="8">6PGL</shortName>
        <ecNumber evidence="5 8">3.1.1.31</ecNumber>
    </recommendedName>
</protein>